<dbReference type="SUPFAM" id="SSF81383">
    <property type="entry name" value="F-box domain"/>
    <property type="match status" value="1"/>
</dbReference>
<dbReference type="GeneID" id="36841630"/>
<dbReference type="InterPro" id="IPR002110">
    <property type="entry name" value="Ankyrin_rpt"/>
</dbReference>
<dbReference type="KEGG" id="vg:36841630"/>
<dbReference type="PANTHER" id="PTHR46586:SF3">
    <property type="entry name" value="ANKYRIN REPEAT-CONTAINING PROTEIN"/>
    <property type="match status" value="1"/>
</dbReference>
<gene>
    <name evidence="2" type="ORF">pmac_cds_487</name>
</gene>
<protein>
    <submittedName>
        <fullName evidence="2">Ankyrin repeat domain containing protein</fullName>
    </submittedName>
</protein>
<dbReference type="Gene3D" id="1.25.40.20">
    <property type="entry name" value="Ankyrin repeat-containing domain"/>
    <property type="match status" value="1"/>
</dbReference>
<dbReference type="SUPFAM" id="SSF48403">
    <property type="entry name" value="Ankyrin repeat"/>
    <property type="match status" value="1"/>
</dbReference>
<dbReference type="PANTHER" id="PTHR46586">
    <property type="entry name" value="ANKYRIN REPEAT-CONTAINING PROTEIN"/>
    <property type="match status" value="1"/>
</dbReference>
<evidence type="ECO:0000259" key="1">
    <source>
        <dbReference type="PROSITE" id="PS50181"/>
    </source>
</evidence>
<dbReference type="InterPro" id="IPR052050">
    <property type="entry name" value="SecEffector_AnkRepeat"/>
</dbReference>
<evidence type="ECO:0000313" key="2">
    <source>
        <dbReference type="EMBL" id="AVK77175.1"/>
    </source>
</evidence>
<dbReference type="Gene3D" id="1.20.1280.50">
    <property type="match status" value="1"/>
</dbReference>
<reference evidence="2" key="1">
    <citation type="journal article" date="2018" name="Nat. Commun.">
        <title>Diversity and evolution of the emerging Pandoraviridae family.</title>
        <authorList>
            <person name="Legendre M."/>
            <person name="Fabre E."/>
            <person name="Poirot O."/>
            <person name="Jeudy S."/>
            <person name="Lartigue A."/>
            <person name="Alempic J.M."/>
            <person name="Beucher L."/>
            <person name="Philippe N."/>
            <person name="Bertaux L."/>
            <person name="Christo-Foroux E."/>
            <person name="Labadie K."/>
            <person name="Coute Y."/>
            <person name="Abergel C."/>
            <person name="Claverie J.M."/>
        </authorList>
    </citation>
    <scope>NUCLEOTIDE SEQUENCE [LARGE SCALE GENOMIC DNA]</scope>
    <source>
        <strain evidence="2">Macleodensis</strain>
    </source>
</reference>
<dbReference type="PROSITE" id="PS50181">
    <property type="entry name" value="FBOX"/>
    <property type="match status" value="1"/>
</dbReference>
<dbReference type="InterPro" id="IPR036770">
    <property type="entry name" value="Ankyrin_rpt-contain_sf"/>
</dbReference>
<dbReference type="InterPro" id="IPR036047">
    <property type="entry name" value="F-box-like_dom_sf"/>
</dbReference>
<accession>A0A2U7UFM1</accession>
<organism evidence="2">
    <name type="scientific">Pandoravirus macleodensis</name>
    <dbReference type="NCBI Taxonomy" id="2107707"/>
    <lineage>
        <taxon>Viruses</taxon>
        <taxon>Pandoravirus</taxon>
    </lineage>
</organism>
<dbReference type="RefSeq" id="YP_009481171.1">
    <property type="nucleotide sequence ID" value="NC_037665.1"/>
</dbReference>
<dbReference type="Proteomes" id="UP000249758">
    <property type="component" value="Segment"/>
</dbReference>
<dbReference type="SMART" id="SM00248">
    <property type="entry name" value="ANK"/>
    <property type="match status" value="4"/>
</dbReference>
<feature type="domain" description="F-box" evidence="1">
    <location>
        <begin position="1"/>
        <end position="46"/>
    </location>
</feature>
<name>A0A2U7UFM1_9VIRU</name>
<dbReference type="Pfam" id="PF12937">
    <property type="entry name" value="F-box-like"/>
    <property type="match status" value="1"/>
</dbReference>
<proteinExistence type="predicted"/>
<dbReference type="EMBL" id="MG011691">
    <property type="protein sequence ID" value="AVK77175.1"/>
    <property type="molecule type" value="Genomic_DNA"/>
</dbReference>
<sequence length="433" mass="47763">MDDMPDEVLALLFAPLSCPERLRWVAPVCKRWHAVASDRGAMGRSLCTETSPPPVALPPICSDLQSKRQSACEKALALGHVDCLLYMRPPGGELDERLWRFAAQFPTDAPALCAFDRASQGARCNDNALRMALAYGHLYCVSLLLKRGARFVSVDKVGCVCRRIHRRAEWLCDEAADGGAHAACLRLLFDDGQCVNYDACDEAVAQGHVECLRVLLEHGYLTDHSTAETAAKAGRLDMLRLMYKHGHKWHWTAMQGAAESGQIDCLCYLYETGCTWDESTCSSAARAGSVECLRFAHEHGCPWDETTIRYATSRGDLASLVYAHENGCPWSDQVCVAAAQRGRLDCLQYMHEHGCPWSVEVCTMAAKYGRLDCLRYARENGCPWDWESVIAAASPVGHDSRCCCCRCIGINEDDQAACLAYALAQRDDTHGVA</sequence>
<dbReference type="InterPro" id="IPR001810">
    <property type="entry name" value="F-box_dom"/>
</dbReference>